<dbReference type="AlphaFoldDB" id="A0A2P8EEW1"/>
<feature type="compositionally biased region" description="Polar residues" evidence="1">
    <location>
        <begin position="54"/>
        <end position="70"/>
    </location>
</feature>
<feature type="region of interest" description="Disordered" evidence="1">
    <location>
        <begin position="42"/>
        <end position="70"/>
    </location>
</feature>
<reference evidence="2 3" key="1">
    <citation type="submission" date="2018-03" db="EMBL/GenBank/DDBJ databases">
        <title>Genomic Encyclopedia of Archaeal and Bacterial Type Strains, Phase II (KMG-II): from individual species to whole genera.</title>
        <authorList>
            <person name="Goeker M."/>
        </authorList>
    </citation>
    <scope>NUCLEOTIDE SEQUENCE [LARGE SCALE GENOMIC DNA]</scope>
    <source>
        <strain evidence="2 3">DSM 28057</strain>
    </source>
</reference>
<dbReference type="Proteomes" id="UP000240708">
    <property type="component" value="Unassembled WGS sequence"/>
</dbReference>
<sequence>MDRNSFKQVGVWIDHSKAHLIGYTNGNAVLIETVDSPYESMKRYDGETDDKTRFTSNPEHASNNEYKKNNITQNELNEYFKMMEGKLHPYDDILLFGPGTVKDQMRNRLRENKAFSGKWLSVESSDKLTENQLLAYVRDFYKNALP</sequence>
<gene>
    <name evidence="2" type="ORF">CLV48_101950</name>
</gene>
<dbReference type="RefSeq" id="WP_106566030.1">
    <property type="nucleotide sequence ID" value="NZ_JAUVYL010000035.1"/>
</dbReference>
<evidence type="ECO:0000313" key="2">
    <source>
        <dbReference type="EMBL" id="PSL08008.1"/>
    </source>
</evidence>
<organism evidence="2 3">
    <name type="scientific">Cecembia rubra</name>
    <dbReference type="NCBI Taxonomy" id="1485585"/>
    <lineage>
        <taxon>Bacteria</taxon>
        <taxon>Pseudomonadati</taxon>
        <taxon>Bacteroidota</taxon>
        <taxon>Cytophagia</taxon>
        <taxon>Cytophagales</taxon>
        <taxon>Cyclobacteriaceae</taxon>
        <taxon>Cecembia</taxon>
    </lineage>
</organism>
<evidence type="ECO:0000313" key="3">
    <source>
        <dbReference type="Proteomes" id="UP000240708"/>
    </source>
</evidence>
<evidence type="ECO:0008006" key="4">
    <source>
        <dbReference type="Google" id="ProtNLM"/>
    </source>
</evidence>
<proteinExistence type="predicted"/>
<comment type="caution">
    <text evidence="2">The sequence shown here is derived from an EMBL/GenBank/DDBJ whole genome shotgun (WGS) entry which is preliminary data.</text>
</comment>
<dbReference type="OrthoDB" id="1122364at2"/>
<dbReference type="SUPFAM" id="SSF53137">
    <property type="entry name" value="Translational machinery components"/>
    <property type="match status" value="1"/>
</dbReference>
<name>A0A2P8EEW1_9BACT</name>
<keyword evidence="3" id="KW-1185">Reference proteome</keyword>
<dbReference type="EMBL" id="PYGF01000001">
    <property type="protein sequence ID" value="PSL08008.1"/>
    <property type="molecule type" value="Genomic_DNA"/>
</dbReference>
<protein>
    <recommendedName>
        <fullName evidence="4">Protein required for attachment to host cells</fullName>
    </recommendedName>
</protein>
<evidence type="ECO:0000256" key="1">
    <source>
        <dbReference type="SAM" id="MobiDB-lite"/>
    </source>
</evidence>
<accession>A0A2P8EEW1</accession>
<feature type="compositionally biased region" description="Basic and acidic residues" evidence="1">
    <location>
        <begin position="42"/>
        <end position="53"/>
    </location>
</feature>